<dbReference type="EMBL" id="WKKH01000017">
    <property type="protein sequence ID" value="MRX76897.1"/>
    <property type="molecule type" value="Genomic_DNA"/>
</dbReference>
<dbReference type="RefSeq" id="WP_154281124.1">
    <property type="nucleotide sequence ID" value="NZ_JBHUJQ010000001.1"/>
</dbReference>
<comment type="caution">
    <text evidence="1">The sequence shown here is derived from an EMBL/GenBank/DDBJ whole genome shotgun (WGS) entry which is preliminary data.</text>
</comment>
<protein>
    <submittedName>
        <fullName evidence="1">Uncharacterized protein</fullName>
    </submittedName>
</protein>
<accession>A0A7K0FZ77</accession>
<organism evidence="1 2">
    <name type="scientific">Pedobacter petrophilus</name>
    <dbReference type="NCBI Taxonomy" id="1908241"/>
    <lineage>
        <taxon>Bacteria</taxon>
        <taxon>Pseudomonadati</taxon>
        <taxon>Bacteroidota</taxon>
        <taxon>Sphingobacteriia</taxon>
        <taxon>Sphingobacteriales</taxon>
        <taxon>Sphingobacteriaceae</taxon>
        <taxon>Pedobacter</taxon>
    </lineage>
</organism>
<dbReference type="OrthoDB" id="794736at2"/>
<sequence length="132" mass="14447">MIIATPLISCSGKNKKPVIKFSADSASIVIKNIDEASLLQVKNQYQGNADSVELISVLLKPGELDSLQDDIVVPGKVIVTGDSVVFVPEQPFQKNKSYRVENYIGIKFAGLSNLLNGTARHNLQPQKQILKR</sequence>
<proteinExistence type="predicted"/>
<evidence type="ECO:0000313" key="1">
    <source>
        <dbReference type="EMBL" id="MRX76897.1"/>
    </source>
</evidence>
<gene>
    <name evidence="1" type="ORF">GJU39_12445</name>
</gene>
<reference evidence="1 2" key="1">
    <citation type="submission" date="2019-11" db="EMBL/GenBank/DDBJ databases">
        <title>Pedobacter petrophilus genome.</title>
        <authorList>
            <person name="Feldbauer M.J."/>
            <person name="Newman J.D."/>
        </authorList>
    </citation>
    <scope>NUCLEOTIDE SEQUENCE [LARGE SCALE GENOMIC DNA]</scope>
    <source>
        <strain evidence="1 2">LMG 29686</strain>
    </source>
</reference>
<dbReference type="AlphaFoldDB" id="A0A7K0FZ77"/>
<dbReference type="Proteomes" id="UP000487757">
    <property type="component" value="Unassembled WGS sequence"/>
</dbReference>
<name>A0A7K0FZ77_9SPHI</name>
<evidence type="ECO:0000313" key="2">
    <source>
        <dbReference type="Proteomes" id="UP000487757"/>
    </source>
</evidence>
<keyword evidence="2" id="KW-1185">Reference proteome</keyword>